<dbReference type="PROSITE" id="PS50110">
    <property type="entry name" value="RESPONSE_REGULATORY"/>
    <property type="match status" value="1"/>
</dbReference>
<evidence type="ECO:0000256" key="3">
    <source>
        <dbReference type="PROSITE-ProRule" id="PRU00169"/>
    </source>
</evidence>
<proteinExistence type="predicted"/>
<keyword evidence="7" id="KW-1185">Reference proteome</keyword>
<dbReference type="SUPFAM" id="SSF52172">
    <property type="entry name" value="CheY-like"/>
    <property type="match status" value="1"/>
</dbReference>
<feature type="domain" description="HTH luxR-type" evidence="4">
    <location>
        <begin position="155"/>
        <end position="220"/>
    </location>
</feature>
<sequence length="238" mass="25498">MTEQQTVRVMVVDDHPMWRDAVARDLATAGFDVVATAGDGQQAVRRAKATVPDVLVLDLNLPELPGVQVCKEVVAALPGVRVLVLSASGEHADVLEAVKSGATGYLLKSASTQELTDAVRRTAVGDAVFTPGLAGLVLGEYRRLASDPGQSASADDPKAPQLTDRETEVLRLVAKGLSYKQIAERLVISHRTVQNHVQNTLGKLQLHNRVELVRYAIERGIDTPDTHDGTTSPDGSLR</sequence>
<dbReference type="InterPro" id="IPR016032">
    <property type="entry name" value="Sig_transdc_resp-reg_C-effctor"/>
</dbReference>
<dbReference type="InterPro" id="IPR058245">
    <property type="entry name" value="NreC/VraR/RcsB-like_REC"/>
</dbReference>
<dbReference type="Gene3D" id="3.40.50.2300">
    <property type="match status" value="1"/>
</dbReference>
<dbReference type="CDD" id="cd06170">
    <property type="entry name" value="LuxR_C_like"/>
    <property type="match status" value="1"/>
</dbReference>
<dbReference type="InterPro" id="IPR001789">
    <property type="entry name" value="Sig_transdc_resp-reg_receiver"/>
</dbReference>
<dbReference type="PANTHER" id="PTHR43214">
    <property type="entry name" value="TWO-COMPONENT RESPONSE REGULATOR"/>
    <property type="match status" value="1"/>
</dbReference>
<dbReference type="RefSeq" id="WP_250922770.1">
    <property type="nucleotide sequence ID" value="NZ_JAMQAW010000040.1"/>
</dbReference>
<evidence type="ECO:0000259" key="5">
    <source>
        <dbReference type="PROSITE" id="PS50110"/>
    </source>
</evidence>
<evidence type="ECO:0000313" key="6">
    <source>
        <dbReference type="EMBL" id="MCM2392449.1"/>
    </source>
</evidence>
<dbReference type="PRINTS" id="PR00038">
    <property type="entry name" value="HTHLUXR"/>
</dbReference>
<dbReference type="CDD" id="cd17535">
    <property type="entry name" value="REC_NarL-like"/>
    <property type="match status" value="1"/>
</dbReference>
<dbReference type="InterPro" id="IPR000792">
    <property type="entry name" value="Tscrpt_reg_LuxR_C"/>
</dbReference>
<organism evidence="6 7">
    <name type="scientific">Streptomyces albipurpureus</name>
    <dbReference type="NCBI Taxonomy" id="2897419"/>
    <lineage>
        <taxon>Bacteria</taxon>
        <taxon>Bacillati</taxon>
        <taxon>Actinomycetota</taxon>
        <taxon>Actinomycetes</taxon>
        <taxon>Kitasatosporales</taxon>
        <taxon>Streptomycetaceae</taxon>
        <taxon>Streptomyces</taxon>
    </lineage>
</organism>
<dbReference type="SUPFAM" id="SSF46894">
    <property type="entry name" value="C-terminal effector domain of the bipartite response regulators"/>
    <property type="match status" value="1"/>
</dbReference>
<dbReference type="InterPro" id="IPR011006">
    <property type="entry name" value="CheY-like_superfamily"/>
</dbReference>
<dbReference type="PROSITE" id="PS00622">
    <property type="entry name" value="HTH_LUXR_1"/>
    <property type="match status" value="1"/>
</dbReference>
<comment type="caution">
    <text evidence="6">The sequence shown here is derived from an EMBL/GenBank/DDBJ whole genome shotgun (WGS) entry which is preliminary data.</text>
</comment>
<dbReference type="SMART" id="SM00448">
    <property type="entry name" value="REC"/>
    <property type="match status" value="1"/>
</dbReference>
<dbReference type="EMBL" id="JAMQAW010000040">
    <property type="protein sequence ID" value="MCM2392449.1"/>
    <property type="molecule type" value="Genomic_DNA"/>
</dbReference>
<gene>
    <name evidence="6" type="ORF">NBG84_29900</name>
</gene>
<keyword evidence="1 3" id="KW-0597">Phosphoprotein</keyword>
<name>A0ABT0UV38_9ACTN</name>
<dbReference type="Pfam" id="PF00072">
    <property type="entry name" value="Response_reg"/>
    <property type="match status" value="1"/>
</dbReference>
<dbReference type="SMART" id="SM00421">
    <property type="entry name" value="HTH_LUXR"/>
    <property type="match status" value="1"/>
</dbReference>
<feature type="domain" description="Response regulatory" evidence="5">
    <location>
        <begin position="8"/>
        <end position="123"/>
    </location>
</feature>
<dbReference type="Pfam" id="PF00196">
    <property type="entry name" value="GerE"/>
    <property type="match status" value="1"/>
</dbReference>
<evidence type="ECO:0000259" key="4">
    <source>
        <dbReference type="PROSITE" id="PS50043"/>
    </source>
</evidence>
<dbReference type="Proteomes" id="UP001431429">
    <property type="component" value="Unassembled WGS sequence"/>
</dbReference>
<protein>
    <submittedName>
        <fullName evidence="6">Response regulator transcription factor</fullName>
    </submittedName>
</protein>
<reference evidence="6" key="1">
    <citation type="submission" date="2022-06" db="EMBL/GenBank/DDBJ databases">
        <title>Genome public.</title>
        <authorList>
            <person name="Sun Q."/>
        </authorList>
    </citation>
    <scope>NUCLEOTIDE SEQUENCE</scope>
    <source>
        <strain evidence="6">CWNU-1</strain>
    </source>
</reference>
<feature type="modified residue" description="4-aspartylphosphate" evidence="3">
    <location>
        <position position="58"/>
    </location>
</feature>
<evidence type="ECO:0000256" key="2">
    <source>
        <dbReference type="ARBA" id="ARBA00023125"/>
    </source>
</evidence>
<dbReference type="InterPro" id="IPR039420">
    <property type="entry name" value="WalR-like"/>
</dbReference>
<evidence type="ECO:0000313" key="7">
    <source>
        <dbReference type="Proteomes" id="UP001431429"/>
    </source>
</evidence>
<accession>A0ABT0UV38</accession>
<dbReference type="PROSITE" id="PS50043">
    <property type="entry name" value="HTH_LUXR_2"/>
    <property type="match status" value="1"/>
</dbReference>
<evidence type="ECO:0000256" key="1">
    <source>
        <dbReference type="ARBA" id="ARBA00022553"/>
    </source>
</evidence>
<keyword evidence="2" id="KW-0238">DNA-binding</keyword>